<comment type="caution">
    <text evidence="2">The sequence shown here is derived from an EMBL/GenBank/DDBJ whole genome shotgun (WGS) entry which is preliminary data.</text>
</comment>
<evidence type="ECO:0000256" key="1">
    <source>
        <dbReference type="SAM" id="MobiDB-lite"/>
    </source>
</evidence>
<name>A0A6L2KRH3_TANCI</name>
<dbReference type="EMBL" id="BKCJ010002832">
    <property type="protein sequence ID" value="GEU51212.1"/>
    <property type="molecule type" value="Genomic_DNA"/>
</dbReference>
<feature type="region of interest" description="Disordered" evidence="1">
    <location>
        <begin position="312"/>
        <end position="332"/>
    </location>
</feature>
<protein>
    <submittedName>
        <fullName evidence="2">Uncharacterized protein</fullName>
    </submittedName>
</protein>
<proteinExistence type="predicted"/>
<organism evidence="2">
    <name type="scientific">Tanacetum cinerariifolium</name>
    <name type="common">Dalmatian daisy</name>
    <name type="synonym">Chrysanthemum cinerariifolium</name>
    <dbReference type="NCBI Taxonomy" id="118510"/>
    <lineage>
        <taxon>Eukaryota</taxon>
        <taxon>Viridiplantae</taxon>
        <taxon>Streptophyta</taxon>
        <taxon>Embryophyta</taxon>
        <taxon>Tracheophyta</taxon>
        <taxon>Spermatophyta</taxon>
        <taxon>Magnoliopsida</taxon>
        <taxon>eudicotyledons</taxon>
        <taxon>Gunneridae</taxon>
        <taxon>Pentapetalae</taxon>
        <taxon>asterids</taxon>
        <taxon>campanulids</taxon>
        <taxon>Asterales</taxon>
        <taxon>Asteraceae</taxon>
        <taxon>Asteroideae</taxon>
        <taxon>Anthemideae</taxon>
        <taxon>Anthemidinae</taxon>
        <taxon>Tanacetum</taxon>
    </lineage>
</organism>
<dbReference type="AlphaFoldDB" id="A0A6L2KRH3"/>
<feature type="region of interest" description="Disordered" evidence="1">
    <location>
        <begin position="254"/>
        <end position="299"/>
    </location>
</feature>
<feature type="compositionally biased region" description="Low complexity" evidence="1">
    <location>
        <begin position="280"/>
        <end position="291"/>
    </location>
</feature>
<feature type="compositionally biased region" description="Polar residues" evidence="1">
    <location>
        <begin position="255"/>
        <end position="279"/>
    </location>
</feature>
<feature type="compositionally biased region" description="Basic and acidic residues" evidence="1">
    <location>
        <begin position="363"/>
        <end position="373"/>
    </location>
</feature>
<reference evidence="2" key="1">
    <citation type="journal article" date="2019" name="Sci. Rep.">
        <title>Draft genome of Tanacetum cinerariifolium, the natural source of mosquito coil.</title>
        <authorList>
            <person name="Yamashiro T."/>
            <person name="Shiraishi A."/>
            <person name="Satake H."/>
            <person name="Nakayama K."/>
        </authorList>
    </citation>
    <scope>NUCLEOTIDE SEQUENCE</scope>
</reference>
<feature type="region of interest" description="Disordered" evidence="1">
    <location>
        <begin position="544"/>
        <end position="568"/>
    </location>
</feature>
<sequence>MAFISTPSTSNNDDVSNVFGVSTANLSDATMYAFLANQPNGSQLMHEDLEQIHEDDMEETDLKWQLALLSMRAKRFFQKTAKKITINGSDTVGHDKAKVESFNCYKMGLGENTIRGTGWHMTGKISYLTDFKEFDGGYVVFGGGAKGGKVIGTRIIRTAGESHVLLKVSRKNNMYTVDMKNIIPTKDLTYLVAKATNNESMLCVRTLDNGEIELNAIVDGQDKTITEASVRRHHKLADPSDEAITKDMHDRLERATTTASSLEAKQGSGNISKTQTKATPSGPSSPRTSSEGGLGCHVTMGDSLVQDRTERLSNLPNEPPLGEANLDKKDSPKQGRMIEEINEDENINLVKSSKQGVAYETTGGRKESDDTKAVDFSTASPQKDDDVETLAETLVSIKKSAAKDKETNMLFDQTMESIRNFVPMESEDQIEDSKAGEGSSKEGDVGYCKIHKGDIKIMFEPDGDDEVQKNHHSQELIELKLYDSCGVYSLMLGEVSIHMLVDKNSSTSCEVFGISAACKDEFVGVGVVFAIVVDVVKDNKEPNKIKKKREAWKSSESSPIKSKPSQNQESIKKFKEELFTYCIENGILPDSSKPSNDNTNVVNALREPFVVEQDPGKNSSQSPPQINHHCCYGCGDPLEDIFFHQYTCELCWRGAHYGYNCPPKVPVVSNPKPCHNQTVDELPQTLSNFDQTCYSEDGNSFTYDSTSNLVHDSPKFLVIHQPIREKTCVELLAKEHEANIDTQPFQYSVVPQTPQEEMSVEFLQEKRNQMDSVKTFLRKFNRISFYKMPKVLSLAWETILEIELAFEDKHCQPEDILELFQRLHNDVQNIHEELVVYINTPNWDRPTICYDDDDEDYAIAKSSVESLVPILSESEGIPDNMCDVPFHDNSPPLDVLKDHFEDFSNSNNDSTSNDDDSFSIDNIEYVEASPPNSELVSSEVMKIVITEVRGIDDDILLIIKEDILREKLLNINLFITNIEALNDNPSPSSDLMTKSSSTSLNSLLEETNTFENSLSVFEIFCFDLEEISSDSTTTRSDISLPEYEAFYDDHSKEISSGSTTTYSDNL</sequence>
<accession>A0A6L2KRH3</accession>
<gene>
    <name evidence="2" type="ORF">Tci_023190</name>
</gene>
<feature type="compositionally biased region" description="Low complexity" evidence="1">
    <location>
        <begin position="554"/>
        <end position="565"/>
    </location>
</feature>
<evidence type="ECO:0000313" key="2">
    <source>
        <dbReference type="EMBL" id="GEU51212.1"/>
    </source>
</evidence>
<feature type="region of interest" description="Disordered" evidence="1">
    <location>
        <begin position="360"/>
        <end position="380"/>
    </location>
</feature>